<reference evidence="2 3" key="1">
    <citation type="journal article" date="2021" name="Elife">
        <title>Chloroplast acquisition without the gene transfer in kleptoplastic sea slugs, Plakobranchus ocellatus.</title>
        <authorList>
            <person name="Maeda T."/>
            <person name="Takahashi S."/>
            <person name="Yoshida T."/>
            <person name="Shimamura S."/>
            <person name="Takaki Y."/>
            <person name="Nagai Y."/>
            <person name="Toyoda A."/>
            <person name="Suzuki Y."/>
            <person name="Arimoto A."/>
            <person name="Ishii H."/>
            <person name="Satoh N."/>
            <person name="Nishiyama T."/>
            <person name="Hasebe M."/>
            <person name="Maruyama T."/>
            <person name="Minagawa J."/>
            <person name="Obokata J."/>
            <person name="Shigenobu S."/>
        </authorList>
    </citation>
    <scope>NUCLEOTIDE SEQUENCE [LARGE SCALE GENOMIC DNA]</scope>
</reference>
<proteinExistence type="predicted"/>
<evidence type="ECO:0000313" key="3">
    <source>
        <dbReference type="Proteomes" id="UP000735302"/>
    </source>
</evidence>
<keyword evidence="3" id="KW-1185">Reference proteome</keyword>
<feature type="region of interest" description="Disordered" evidence="1">
    <location>
        <begin position="1"/>
        <end position="39"/>
    </location>
</feature>
<evidence type="ECO:0000313" key="2">
    <source>
        <dbReference type="EMBL" id="GFN91522.1"/>
    </source>
</evidence>
<dbReference type="EMBL" id="BLXT01002152">
    <property type="protein sequence ID" value="GFN91522.1"/>
    <property type="molecule type" value="Genomic_DNA"/>
</dbReference>
<dbReference type="AlphaFoldDB" id="A0AAV3ZAS8"/>
<feature type="compositionally biased region" description="Polar residues" evidence="1">
    <location>
        <begin position="1"/>
        <end position="11"/>
    </location>
</feature>
<accession>A0AAV3ZAS8</accession>
<organism evidence="2 3">
    <name type="scientific">Plakobranchus ocellatus</name>
    <dbReference type="NCBI Taxonomy" id="259542"/>
    <lineage>
        <taxon>Eukaryota</taxon>
        <taxon>Metazoa</taxon>
        <taxon>Spiralia</taxon>
        <taxon>Lophotrochozoa</taxon>
        <taxon>Mollusca</taxon>
        <taxon>Gastropoda</taxon>
        <taxon>Heterobranchia</taxon>
        <taxon>Euthyneura</taxon>
        <taxon>Panpulmonata</taxon>
        <taxon>Sacoglossa</taxon>
        <taxon>Placobranchoidea</taxon>
        <taxon>Plakobranchidae</taxon>
        <taxon>Plakobranchus</taxon>
    </lineage>
</organism>
<dbReference type="Proteomes" id="UP000735302">
    <property type="component" value="Unassembled WGS sequence"/>
</dbReference>
<sequence length="166" mass="18713">MGLENNIPQTRSLKRKADPELTAPDLKRAKMTPSQKPKLRSCRKKARRKGASNMIINKKCEVTSFAEVFSQVGTYFVELVCPLSNPIFLPNGVDINIYLGFMSDQQMSFPEYDALFKAAFARQMPRLSGMDDLAALRSLWAAQEYWAAMEGEATDKSITEVECYAE</sequence>
<name>A0AAV3ZAS8_9GAST</name>
<comment type="caution">
    <text evidence="2">The sequence shown here is derived from an EMBL/GenBank/DDBJ whole genome shotgun (WGS) entry which is preliminary data.</text>
</comment>
<gene>
    <name evidence="2" type="ORF">PoB_001802800</name>
</gene>
<evidence type="ECO:0000256" key="1">
    <source>
        <dbReference type="SAM" id="MobiDB-lite"/>
    </source>
</evidence>
<protein>
    <submittedName>
        <fullName evidence="2">Uncharacterized protein</fullName>
    </submittedName>
</protein>